<dbReference type="Proteomes" id="UP000487649">
    <property type="component" value="Unassembled WGS sequence"/>
</dbReference>
<accession>A0A9X4XEX7</accession>
<dbReference type="SMART" id="SM00530">
    <property type="entry name" value="HTH_XRE"/>
    <property type="match status" value="1"/>
</dbReference>
<dbReference type="GO" id="GO:0003677">
    <property type="term" value="F:DNA binding"/>
    <property type="evidence" value="ECO:0007669"/>
    <property type="project" value="UniProtKB-KW"/>
</dbReference>
<protein>
    <submittedName>
        <fullName evidence="3">Helix-turn-helix domain-containing protein</fullName>
    </submittedName>
</protein>
<dbReference type="RefSeq" id="WP_006784391.1">
    <property type="nucleotide sequence ID" value="NZ_JAMQUT010000027.1"/>
</dbReference>
<evidence type="ECO:0000313" key="3">
    <source>
        <dbReference type="EMBL" id="MTK21317.1"/>
    </source>
</evidence>
<dbReference type="Pfam" id="PF01381">
    <property type="entry name" value="HTH_3"/>
    <property type="match status" value="1"/>
</dbReference>
<dbReference type="AlphaFoldDB" id="A0A9X4XEX7"/>
<keyword evidence="1" id="KW-0238">DNA-binding</keyword>
<dbReference type="SUPFAM" id="SSF47413">
    <property type="entry name" value="lambda repressor-like DNA-binding domains"/>
    <property type="match status" value="1"/>
</dbReference>
<dbReference type="PANTHER" id="PTHR46558:SF11">
    <property type="entry name" value="HTH-TYPE TRANSCRIPTIONAL REGULATOR XRE"/>
    <property type="match status" value="1"/>
</dbReference>
<feature type="domain" description="HTH cro/C1-type" evidence="2">
    <location>
        <begin position="10"/>
        <end position="64"/>
    </location>
</feature>
<name>A0A9X4XEX7_9FIRM</name>
<reference evidence="3 4" key="1">
    <citation type="journal article" date="2019" name="Nat. Med.">
        <title>A library of human gut bacterial isolates paired with longitudinal multiomics data enables mechanistic microbiome research.</title>
        <authorList>
            <person name="Poyet M."/>
            <person name="Groussin M."/>
            <person name="Gibbons S.M."/>
            <person name="Avila-Pacheco J."/>
            <person name="Jiang X."/>
            <person name="Kearney S.M."/>
            <person name="Perrotta A.R."/>
            <person name="Berdy B."/>
            <person name="Zhao S."/>
            <person name="Lieberman T.D."/>
            <person name="Swanson P.K."/>
            <person name="Smith M."/>
            <person name="Roesemann S."/>
            <person name="Alexander J.E."/>
            <person name="Rich S.A."/>
            <person name="Livny J."/>
            <person name="Vlamakis H."/>
            <person name="Clish C."/>
            <person name="Bullock K."/>
            <person name="Deik A."/>
            <person name="Scott J."/>
            <person name="Pierce K.A."/>
            <person name="Xavier R.J."/>
            <person name="Alm E.J."/>
        </authorList>
    </citation>
    <scope>NUCLEOTIDE SEQUENCE [LARGE SCALE GENOMIC DNA]</scope>
    <source>
        <strain evidence="3 4">BIOML-A198</strain>
    </source>
</reference>
<dbReference type="InterPro" id="IPR010982">
    <property type="entry name" value="Lambda_DNA-bd_dom_sf"/>
</dbReference>
<dbReference type="Gene3D" id="1.25.40.10">
    <property type="entry name" value="Tetratricopeptide repeat domain"/>
    <property type="match status" value="1"/>
</dbReference>
<proteinExistence type="predicted"/>
<dbReference type="InterPro" id="IPR001387">
    <property type="entry name" value="Cro/C1-type_HTH"/>
</dbReference>
<evidence type="ECO:0000259" key="2">
    <source>
        <dbReference type="PROSITE" id="PS50943"/>
    </source>
</evidence>
<evidence type="ECO:0000313" key="4">
    <source>
        <dbReference type="Proteomes" id="UP000487649"/>
    </source>
</evidence>
<sequence>MKEINVGKMIILKRKEKKITQDELAKYIGVSKAAISKWETGQSYPDITLLPILAAYFNMSIDELIGYEPQMVKEDIQKLYVRLCEDFAKKPFEEVILECEELIKKYYSCFPLLHQMGLLLINHSMLALDVLETTRLNELACSLFERVKEKGDDVELSKQALHLEAYCYLLLNQPSVALELLEDTKKPKVSSEVLIAQAHQMLGQIEEAKSSIQVGVFSHLMEIFQTLPMLLGLSLPDQKRFEDIIQKIETLDELFEIKKVNPYLILPIQLMIAQGYMQLGEAGLALDYLDAYSKLATDSIQRIKIQGNDFFNLVEDWFKAYEIGQPPRNEAIIKQSALDGVLKNPVFMPLHEEERFINLVVRLKFYL</sequence>
<gene>
    <name evidence="3" type="ORF">GMA92_07775</name>
</gene>
<dbReference type="PANTHER" id="PTHR46558">
    <property type="entry name" value="TRACRIPTIONAL REGULATORY PROTEIN-RELATED-RELATED"/>
    <property type="match status" value="1"/>
</dbReference>
<dbReference type="PROSITE" id="PS50943">
    <property type="entry name" value="HTH_CROC1"/>
    <property type="match status" value="1"/>
</dbReference>
<dbReference type="EMBL" id="WMQE01000015">
    <property type="protein sequence ID" value="MTK21317.1"/>
    <property type="molecule type" value="Genomic_DNA"/>
</dbReference>
<evidence type="ECO:0000256" key="1">
    <source>
        <dbReference type="ARBA" id="ARBA00023125"/>
    </source>
</evidence>
<organism evidence="3 4">
    <name type="scientific">Turicibacter sanguinis</name>
    <dbReference type="NCBI Taxonomy" id="154288"/>
    <lineage>
        <taxon>Bacteria</taxon>
        <taxon>Bacillati</taxon>
        <taxon>Bacillota</taxon>
        <taxon>Erysipelotrichia</taxon>
        <taxon>Erysipelotrichales</taxon>
        <taxon>Turicibacteraceae</taxon>
        <taxon>Turicibacter</taxon>
    </lineage>
</organism>
<dbReference type="CDD" id="cd00093">
    <property type="entry name" value="HTH_XRE"/>
    <property type="match status" value="1"/>
</dbReference>
<comment type="caution">
    <text evidence="3">The sequence shown here is derived from an EMBL/GenBank/DDBJ whole genome shotgun (WGS) entry which is preliminary data.</text>
</comment>
<dbReference type="Gene3D" id="1.10.260.40">
    <property type="entry name" value="lambda repressor-like DNA-binding domains"/>
    <property type="match status" value="1"/>
</dbReference>
<dbReference type="InterPro" id="IPR011990">
    <property type="entry name" value="TPR-like_helical_dom_sf"/>
</dbReference>